<keyword evidence="6" id="KW-1185">Reference proteome</keyword>
<dbReference type="PROSITE" id="PS00165">
    <property type="entry name" value="DEHYDRATASE_SER_THR"/>
    <property type="match status" value="1"/>
</dbReference>
<accession>A0A3M2KQU0</accession>
<evidence type="ECO:0000313" key="6">
    <source>
        <dbReference type="Proteomes" id="UP000279275"/>
    </source>
</evidence>
<dbReference type="InterPro" id="IPR000634">
    <property type="entry name" value="Ser/Thr_deHydtase_PyrdxlP-BS"/>
</dbReference>
<evidence type="ECO:0000313" key="5">
    <source>
        <dbReference type="EMBL" id="RMI27829.1"/>
    </source>
</evidence>
<evidence type="ECO:0000256" key="3">
    <source>
        <dbReference type="ARBA" id="ARBA00023239"/>
    </source>
</evidence>
<dbReference type="Pfam" id="PF00291">
    <property type="entry name" value="PALP"/>
    <property type="match status" value="1"/>
</dbReference>
<dbReference type="GO" id="GO:0009097">
    <property type="term" value="P:isoleucine biosynthetic process"/>
    <property type="evidence" value="ECO:0007669"/>
    <property type="project" value="TreeGrafter"/>
</dbReference>
<keyword evidence="2" id="KW-0663">Pyridoxal phosphate</keyword>
<dbReference type="GO" id="GO:0006565">
    <property type="term" value="P:L-serine catabolic process"/>
    <property type="evidence" value="ECO:0007669"/>
    <property type="project" value="TreeGrafter"/>
</dbReference>
<evidence type="ECO:0000256" key="2">
    <source>
        <dbReference type="ARBA" id="ARBA00022898"/>
    </source>
</evidence>
<dbReference type="InterPro" id="IPR050147">
    <property type="entry name" value="Ser/Thr_Dehydratase"/>
</dbReference>
<dbReference type="OrthoDB" id="4408011at2"/>
<name>A0A3M2KQU0_9NOCA</name>
<organism evidence="5 6">
    <name type="scientific">Nocardia stercoris</name>
    <dbReference type="NCBI Taxonomy" id="2483361"/>
    <lineage>
        <taxon>Bacteria</taxon>
        <taxon>Bacillati</taxon>
        <taxon>Actinomycetota</taxon>
        <taxon>Actinomycetes</taxon>
        <taxon>Mycobacteriales</taxon>
        <taxon>Nocardiaceae</taxon>
        <taxon>Nocardia</taxon>
    </lineage>
</organism>
<dbReference type="Proteomes" id="UP000279275">
    <property type="component" value="Unassembled WGS sequence"/>
</dbReference>
<sequence length="315" mass="32350">MPSPTYDDVRTARERIRGAIRPLTVLPAPDLLPGTELWLACEFLQHTGSFKARGAVNLLAELTASRALPEVGIAAATGRNADLGFAWAAQRFDVPATVFLAAGTAARKVDRLRALGAEVRLLGDTQDEAATAAAEFCATTGAIDAYAYEDRAACAGAGTILLDLLDIRGDLDTIVVAVGAGGMFSGIAAVAHQHGVRLVGAEPVGSQALHTALARDAVTDVQIDSIAADSLGAPRISAAALEWARTAGARSVVVPDAALVAARRSLWDHHRIVVEHGSAAGLAALATGAYRPDPGERVGIVLCGANTDPADLCAG</sequence>
<dbReference type="Gene3D" id="3.40.50.1100">
    <property type="match status" value="2"/>
</dbReference>
<dbReference type="SUPFAM" id="SSF53686">
    <property type="entry name" value="Tryptophan synthase beta subunit-like PLP-dependent enzymes"/>
    <property type="match status" value="1"/>
</dbReference>
<comment type="cofactor">
    <cofactor evidence="1">
        <name>pyridoxal 5'-phosphate</name>
        <dbReference type="ChEBI" id="CHEBI:597326"/>
    </cofactor>
</comment>
<dbReference type="GO" id="GO:0006567">
    <property type="term" value="P:L-threonine catabolic process"/>
    <property type="evidence" value="ECO:0007669"/>
    <property type="project" value="TreeGrafter"/>
</dbReference>
<dbReference type="GO" id="GO:0004794">
    <property type="term" value="F:threonine deaminase activity"/>
    <property type="evidence" value="ECO:0007669"/>
    <property type="project" value="TreeGrafter"/>
</dbReference>
<feature type="domain" description="Tryptophan synthase beta chain-like PALP" evidence="4">
    <location>
        <begin position="19"/>
        <end position="304"/>
    </location>
</feature>
<keyword evidence="3" id="KW-0456">Lyase</keyword>
<gene>
    <name evidence="5" type="ORF">EBN03_32705</name>
</gene>
<protein>
    <submittedName>
        <fullName evidence="5">Pyridoxal-phosphate dependent enzyme</fullName>
    </submittedName>
</protein>
<evidence type="ECO:0000256" key="1">
    <source>
        <dbReference type="ARBA" id="ARBA00001933"/>
    </source>
</evidence>
<dbReference type="PANTHER" id="PTHR48078">
    <property type="entry name" value="THREONINE DEHYDRATASE, MITOCHONDRIAL-RELATED"/>
    <property type="match status" value="1"/>
</dbReference>
<dbReference type="GO" id="GO:0030170">
    <property type="term" value="F:pyridoxal phosphate binding"/>
    <property type="evidence" value="ECO:0007669"/>
    <property type="project" value="InterPro"/>
</dbReference>
<proteinExistence type="predicted"/>
<dbReference type="InterPro" id="IPR036052">
    <property type="entry name" value="TrpB-like_PALP_sf"/>
</dbReference>
<evidence type="ECO:0000259" key="4">
    <source>
        <dbReference type="Pfam" id="PF00291"/>
    </source>
</evidence>
<dbReference type="GO" id="GO:0003941">
    <property type="term" value="F:L-serine ammonia-lyase activity"/>
    <property type="evidence" value="ECO:0007669"/>
    <property type="project" value="TreeGrafter"/>
</dbReference>
<comment type="caution">
    <text evidence="5">The sequence shown here is derived from an EMBL/GenBank/DDBJ whole genome shotgun (WGS) entry which is preliminary data.</text>
</comment>
<dbReference type="InterPro" id="IPR001926">
    <property type="entry name" value="TrpB-like_PALP"/>
</dbReference>
<dbReference type="EMBL" id="RFFH01000030">
    <property type="protein sequence ID" value="RMI27829.1"/>
    <property type="molecule type" value="Genomic_DNA"/>
</dbReference>
<dbReference type="PANTHER" id="PTHR48078:SF6">
    <property type="entry name" value="L-THREONINE DEHYDRATASE CATABOLIC TDCB"/>
    <property type="match status" value="1"/>
</dbReference>
<dbReference type="AlphaFoldDB" id="A0A3M2KQU0"/>
<reference evidence="5 6" key="1">
    <citation type="submission" date="2018-10" db="EMBL/GenBank/DDBJ databases">
        <title>Isolation from cow dung.</title>
        <authorList>
            <person name="Ling L."/>
        </authorList>
    </citation>
    <scope>NUCLEOTIDE SEQUENCE [LARGE SCALE GENOMIC DNA]</scope>
    <source>
        <strain evidence="5 6">NEAU-LL90</strain>
    </source>
</reference>